<dbReference type="PRINTS" id="PR00800">
    <property type="entry name" value="YHDCRBOXLASE"/>
</dbReference>
<dbReference type="InterPro" id="IPR010977">
    <property type="entry name" value="Aromatic_deC"/>
</dbReference>
<evidence type="ECO:0000256" key="5">
    <source>
        <dbReference type="ARBA" id="ARBA00023239"/>
    </source>
</evidence>
<dbReference type="Pfam" id="PF00282">
    <property type="entry name" value="Pyridoxal_deC"/>
    <property type="match status" value="1"/>
</dbReference>
<dbReference type="GO" id="GO:0030170">
    <property type="term" value="F:pyridoxal phosphate binding"/>
    <property type="evidence" value="ECO:0007669"/>
    <property type="project" value="InterPro"/>
</dbReference>
<comment type="caution">
    <text evidence="8">The sequence shown here is derived from an EMBL/GenBank/DDBJ whole genome shotgun (WGS) entry which is preliminary data.</text>
</comment>
<keyword evidence="3" id="KW-0210">Decarboxylase</keyword>
<dbReference type="Gene3D" id="1.20.1340.10">
    <property type="entry name" value="dopa decarboxylase, N-terminal domain"/>
    <property type="match status" value="1"/>
</dbReference>
<evidence type="ECO:0000256" key="4">
    <source>
        <dbReference type="ARBA" id="ARBA00022898"/>
    </source>
</evidence>
<dbReference type="FunFam" id="1.20.1340.10:FF:000001">
    <property type="entry name" value="Histidine decarboxylase"/>
    <property type="match status" value="1"/>
</dbReference>
<dbReference type="Gene3D" id="3.90.1150.10">
    <property type="entry name" value="Aspartate Aminotransferase, domain 1"/>
    <property type="match status" value="1"/>
</dbReference>
<dbReference type="InterPro" id="IPR002129">
    <property type="entry name" value="PyrdxlP-dep_de-COase"/>
</dbReference>
<dbReference type="GO" id="GO:0016831">
    <property type="term" value="F:carboxy-lyase activity"/>
    <property type="evidence" value="ECO:0007669"/>
    <property type="project" value="UniProtKB-KW"/>
</dbReference>
<dbReference type="AlphaFoldDB" id="A0AAV0PD25"/>
<feature type="modified residue" description="N6-(pyridoxal phosphate)lysine" evidence="6">
    <location>
        <position position="319"/>
    </location>
</feature>
<sequence>MTSHELDDDDNAARISNPLNSDEFRRQGHMFVDFIADYYTNIEQYPVTSQLKPGYLRDLLPPSAPFEAEPIEEIMRDIQNHIIPGITHWQHPSHFAYFPCSASTAGILGEFLAAGLGVVGFNWAAAPAATELETVVMDWFGEMLNLPRTFLFSGEAAGGGVIMGTTCEAITVVLVAARDQKLDKIGRGEIGKLVVYCSDQTHCAFEKAAKVVGIQPGNIRAVETNKTTSFALSPDSLKSAIRADVAVGLVPLFLCATIGTTSTTAVDPLEPLCRVAKEHGGMWVHVDAAYGGSACICPEFRHVIDGVEGANSFSLNAHKWFLTTLDCCCLWTKDPNAIKKSLSTNPEYLKNRASESGHVVDYKDWQLTLSRRFRSLKLWLVLRSHGVGNLREFLRGHVAMAEAFERLVEGDERFEVVVPRRFSLVCFRMVMMTLSDNDDDGGGNNLMNKKLLERINGSGRVLMTHAVAGGIYMLRFAVGATLTEPKHVMEAWKVVQQQADAIMQGV</sequence>
<evidence type="ECO:0000313" key="8">
    <source>
        <dbReference type="EMBL" id="CAI0468484.1"/>
    </source>
</evidence>
<dbReference type="InterPro" id="IPR021115">
    <property type="entry name" value="Pyridoxal-P_BS"/>
</dbReference>
<dbReference type="EMBL" id="CAMGYJ010000008">
    <property type="protein sequence ID" value="CAI0468484.1"/>
    <property type="molecule type" value="Genomic_DNA"/>
</dbReference>
<name>A0AAV0PD25_9ROSI</name>
<evidence type="ECO:0000256" key="3">
    <source>
        <dbReference type="ARBA" id="ARBA00022793"/>
    </source>
</evidence>
<gene>
    <name evidence="8" type="ORF">LITE_LOCUS37819</name>
</gene>
<dbReference type="PANTHER" id="PTHR11999">
    <property type="entry name" value="GROUP II PYRIDOXAL-5-PHOSPHATE DECARBOXYLASE"/>
    <property type="match status" value="1"/>
</dbReference>
<dbReference type="PROSITE" id="PS00392">
    <property type="entry name" value="DDC_GAD_HDC_YDC"/>
    <property type="match status" value="1"/>
</dbReference>
<dbReference type="GO" id="GO:0019752">
    <property type="term" value="P:carboxylic acid metabolic process"/>
    <property type="evidence" value="ECO:0007669"/>
    <property type="project" value="InterPro"/>
</dbReference>
<dbReference type="InterPro" id="IPR015421">
    <property type="entry name" value="PyrdxlP-dep_Trfase_major"/>
</dbReference>
<keyword evidence="4 6" id="KW-0663">Pyridoxal phosphate</keyword>
<accession>A0AAV0PD25</accession>
<dbReference type="Gene3D" id="3.40.640.10">
    <property type="entry name" value="Type I PLP-dependent aspartate aminotransferase-like (Major domain)"/>
    <property type="match status" value="1"/>
</dbReference>
<proteinExistence type="inferred from homology"/>
<dbReference type="CDD" id="cd06450">
    <property type="entry name" value="DOPA_deC_like"/>
    <property type="match status" value="1"/>
</dbReference>
<dbReference type="InterPro" id="IPR015422">
    <property type="entry name" value="PyrdxlP-dep_Trfase_small"/>
</dbReference>
<dbReference type="FunFam" id="3.40.640.10:FF:000025">
    <property type="entry name" value="Histidine decarboxylase"/>
    <property type="match status" value="1"/>
</dbReference>
<evidence type="ECO:0000256" key="2">
    <source>
        <dbReference type="ARBA" id="ARBA00009533"/>
    </source>
</evidence>
<dbReference type="GO" id="GO:0005737">
    <property type="term" value="C:cytoplasm"/>
    <property type="evidence" value="ECO:0007669"/>
    <property type="project" value="TreeGrafter"/>
</dbReference>
<comment type="similarity">
    <text evidence="2 7">Belongs to the group II decarboxylase family.</text>
</comment>
<keyword evidence="9" id="KW-1185">Reference proteome</keyword>
<evidence type="ECO:0000256" key="7">
    <source>
        <dbReference type="RuleBase" id="RU000382"/>
    </source>
</evidence>
<dbReference type="Proteomes" id="UP001154282">
    <property type="component" value="Unassembled WGS sequence"/>
</dbReference>
<evidence type="ECO:0000313" key="9">
    <source>
        <dbReference type="Proteomes" id="UP001154282"/>
    </source>
</evidence>
<dbReference type="SUPFAM" id="SSF53383">
    <property type="entry name" value="PLP-dependent transferases"/>
    <property type="match status" value="1"/>
</dbReference>
<reference evidence="8" key="1">
    <citation type="submission" date="2022-08" db="EMBL/GenBank/DDBJ databases">
        <authorList>
            <person name="Gutierrez-Valencia J."/>
        </authorList>
    </citation>
    <scope>NUCLEOTIDE SEQUENCE</scope>
</reference>
<evidence type="ECO:0000256" key="1">
    <source>
        <dbReference type="ARBA" id="ARBA00001933"/>
    </source>
</evidence>
<dbReference type="InterPro" id="IPR015424">
    <property type="entry name" value="PyrdxlP-dep_Trfase"/>
</dbReference>
<dbReference type="GO" id="GO:0006520">
    <property type="term" value="P:amino acid metabolic process"/>
    <property type="evidence" value="ECO:0007669"/>
    <property type="project" value="InterPro"/>
</dbReference>
<dbReference type="PANTHER" id="PTHR11999:SF96">
    <property type="entry name" value="TYROSINE DECARBOXYLASE"/>
    <property type="match status" value="1"/>
</dbReference>
<evidence type="ECO:0000256" key="6">
    <source>
        <dbReference type="PIRSR" id="PIRSR602129-50"/>
    </source>
</evidence>
<organism evidence="8 9">
    <name type="scientific">Linum tenue</name>
    <dbReference type="NCBI Taxonomy" id="586396"/>
    <lineage>
        <taxon>Eukaryota</taxon>
        <taxon>Viridiplantae</taxon>
        <taxon>Streptophyta</taxon>
        <taxon>Embryophyta</taxon>
        <taxon>Tracheophyta</taxon>
        <taxon>Spermatophyta</taxon>
        <taxon>Magnoliopsida</taxon>
        <taxon>eudicotyledons</taxon>
        <taxon>Gunneridae</taxon>
        <taxon>Pentapetalae</taxon>
        <taxon>rosids</taxon>
        <taxon>fabids</taxon>
        <taxon>Malpighiales</taxon>
        <taxon>Linaceae</taxon>
        <taxon>Linum</taxon>
    </lineage>
</organism>
<keyword evidence="5 7" id="KW-0456">Lyase</keyword>
<comment type="cofactor">
    <cofactor evidence="1 6 7">
        <name>pyridoxal 5'-phosphate</name>
        <dbReference type="ChEBI" id="CHEBI:597326"/>
    </cofactor>
</comment>
<protein>
    <submittedName>
        <fullName evidence="8">Uncharacterized protein</fullName>
    </submittedName>
</protein>